<name>T0F773_9LEPT</name>
<protein>
    <submittedName>
        <fullName evidence="1">Uncharacterized protein</fullName>
    </submittedName>
</protein>
<evidence type="ECO:0000313" key="1">
    <source>
        <dbReference type="EMBL" id="EQA46975.1"/>
    </source>
</evidence>
<keyword evidence="2" id="KW-1185">Reference proteome</keyword>
<dbReference type="Proteomes" id="UP000015454">
    <property type="component" value="Unassembled WGS sequence"/>
</dbReference>
<dbReference type="EMBL" id="AHMO02000004">
    <property type="protein sequence ID" value="EQA46975.1"/>
    <property type="molecule type" value="Genomic_DNA"/>
</dbReference>
<dbReference type="AlphaFoldDB" id="T0F773"/>
<dbReference type="STRING" id="1049789.LEP1GSC050_0543"/>
<organism evidence="1 2">
    <name type="scientific">Leptospira broomii serovar Hurstbridge str. 5399</name>
    <dbReference type="NCBI Taxonomy" id="1049789"/>
    <lineage>
        <taxon>Bacteria</taxon>
        <taxon>Pseudomonadati</taxon>
        <taxon>Spirochaetota</taxon>
        <taxon>Spirochaetia</taxon>
        <taxon>Leptospirales</taxon>
        <taxon>Leptospiraceae</taxon>
        <taxon>Leptospira</taxon>
    </lineage>
</organism>
<gene>
    <name evidence="1" type="ORF">LEP1GSC050_0543</name>
</gene>
<evidence type="ECO:0000313" key="2">
    <source>
        <dbReference type="Proteomes" id="UP000015454"/>
    </source>
</evidence>
<accession>T0F773</accession>
<proteinExistence type="predicted"/>
<reference evidence="1" key="1">
    <citation type="submission" date="2013-05" db="EMBL/GenBank/DDBJ databases">
        <authorList>
            <person name="Harkins D.M."/>
            <person name="Durkin A.S."/>
            <person name="Brinkac L.M."/>
            <person name="Haft D.H."/>
            <person name="Selengut J.D."/>
            <person name="Sanka R."/>
            <person name="DePew J."/>
            <person name="Purushe J."/>
            <person name="Hartskeerl R.A."/>
            <person name="Ahmed A."/>
            <person name="van der Linden H."/>
            <person name="Goris M.G.A."/>
            <person name="Vinetz J.M."/>
            <person name="Sutton G.G."/>
            <person name="Nierman W.C."/>
            <person name="Fouts D.E."/>
        </authorList>
    </citation>
    <scope>NUCLEOTIDE SEQUENCE [LARGE SCALE GENOMIC DNA]</scope>
    <source>
        <strain evidence="1">5399</strain>
    </source>
</reference>
<sequence length="44" mass="5265">MGPIFGLLSRGHYAPSQWRKFLFHFRITHVCSLKDQIDFSEKRN</sequence>
<comment type="caution">
    <text evidence="1">The sequence shown here is derived from an EMBL/GenBank/DDBJ whole genome shotgun (WGS) entry which is preliminary data.</text>
</comment>